<name>A0A1M6LCR3_PARC5</name>
<sequence length="62" mass="7435">MSIIRSQYTNIKGKRTELGRKTFKEEDRHWHKEAKSQKSQLESSHNHGIRKDVKVKMNRKLT</sequence>
<protein>
    <submittedName>
        <fullName evidence="2">Uncharacterized protein</fullName>
    </submittedName>
</protein>
<evidence type="ECO:0000313" key="3">
    <source>
        <dbReference type="Proteomes" id="UP000184465"/>
    </source>
</evidence>
<dbReference type="OrthoDB" id="2382288at2"/>
<evidence type="ECO:0000313" key="2">
    <source>
        <dbReference type="EMBL" id="SHJ68958.1"/>
    </source>
</evidence>
<dbReference type="AlphaFoldDB" id="A0A1M6LCR3"/>
<feature type="compositionally biased region" description="Basic and acidic residues" evidence="1">
    <location>
        <begin position="22"/>
        <end position="36"/>
    </location>
</feature>
<accession>A0A1M6LCR3</accession>
<evidence type="ECO:0000256" key="1">
    <source>
        <dbReference type="SAM" id="MobiDB-lite"/>
    </source>
</evidence>
<gene>
    <name evidence="2" type="ORF">SAMN02745912_00727</name>
</gene>
<proteinExistence type="predicted"/>
<keyword evidence="3" id="KW-1185">Reference proteome</keyword>
<dbReference type="RefSeq" id="WP_073147081.1">
    <property type="nucleotide sequence ID" value="NZ_FRAG01000006.1"/>
</dbReference>
<feature type="region of interest" description="Disordered" evidence="1">
    <location>
        <begin position="22"/>
        <end position="62"/>
    </location>
</feature>
<dbReference type="EMBL" id="FRAG01000006">
    <property type="protein sequence ID" value="SHJ68958.1"/>
    <property type="molecule type" value="Genomic_DNA"/>
</dbReference>
<reference evidence="2 3" key="1">
    <citation type="submission" date="2016-11" db="EMBL/GenBank/DDBJ databases">
        <authorList>
            <person name="Jaros S."/>
            <person name="Januszkiewicz K."/>
            <person name="Wedrychowicz H."/>
        </authorList>
    </citation>
    <scope>NUCLEOTIDE SEQUENCE [LARGE SCALE GENOMIC DNA]</scope>
    <source>
        <strain evidence="2 3">DSM 15212</strain>
    </source>
</reference>
<organism evidence="2 3">
    <name type="scientific">Paramaledivibacter caminithermalis (strain DSM 15212 / CIP 107654 / DViRD3)</name>
    <name type="common">Clostridium caminithermale</name>
    <dbReference type="NCBI Taxonomy" id="1121301"/>
    <lineage>
        <taxon>Bacteria</taxon>
        <taxon>Bacillati</taxon>
        <taxon>Bacillota</taxon>
        <taxon>Clostridia</taxon>
        <taxon>Peptostreptococcales</taxon>
        <taxon>Caminicellaceae</taxon>
        <taxon>Paramaledivibacter</taxon>
    </lineage>
</organism>
<dbReference type="Proteomes" id="UP000184465">
    <property type="component" value="Unassembled WGS sequence"/>
</dbReference>